<proteinExistence type="predicted"/>
<protein>
    <recommendedName>
        <fullName evidence="4">F-box domain-containing protein</fullName>
    </recommendedName>
</protein>
<sequence length="1068" mass="119631">MDLNFALPVQGDSLNDPSHAYGVPGLTRDYRSDSEGQENESVVSLEEDVDHDEQHTVLQQDSGYGVVIPSPDSGGNRVSPPNPRQLNPHATPFRPSNATSRPHFLSPHKPVIINDYSPSTRTTMALTSGGGTFISLEDIMDSTNSNHDWIGDFDEFYTPTSSVAPTPLQTPSGIFHPVVAPTLTVVDLPERRPVPNNAPMTRSRLREQIASLIRQPVRPIGPLALFIYQIGGSDVTSCDLFRVQAKYLRLCRVQHTKRSYSMYSGDSPALLRILSSPTQRKAMDTVSLPTLSWPKDQIPVEIFEMIAGYLSRDDVKSMRLVSREFECRVSRALFLTSVVPFNTEIYDMLETHSSRKRRMTGKTKVAATCEDASSMAPEILRWTNAKEDREGKVYKGHGLRVFEGFGPHILEFGMSFEVEEDVLLRAPQKKALNTVTSFYGAYNWPDEQYSRFDNLAGLERTADETPKMKQAFSHLTKVKRLALSVDSGLGWLSGPDVSIHTRVFHRPTPVFDNSRSCPDRKLRAAEEFWKKLQASHSRAAGNDGKSLKEAVLNWRELKSPVSTLRGIAGTLWADLEKWEVMDFRPVSEAFPDRVEDRDLARQGILYTTTGQDADAAPLLADAITPNDLSKEQKEWLMETEWAQKAFLMSYMLAVIDNHAVFYRIDTLNLACLSSSHIPLLCRPDFWAALPNLRNVTVQIAPDWRTIAKDDAGYVECPQVDPSKAISSFRSMLQHHIATKQSIKHLHIGWLGGGEHAKGVFARNRNLLPAPFMRTEYMTMADFPISDMLHFPYVEVLTISNCWAAPTALLAFFKSHKESQIKKFTLSSVSLTAHPRFAPVVQMQAFAQFNVFIQNPQGMAPPAQQQGLMTGQNAAQGQNHVYAPGHNPHLSAVQNHNALNAPPGWHPVNLNWTEGHREGSWPEIINRISPGRTYDHFLNVVAKDSYYQPPAKEKAALTEVEFVSCGYVRLAAAPFDQSVLEPPTTLRPSEFFSKRIEALLPVMLFSRDRYLGQIVQHMPTRELRALHWIWGMREGWSNKDKAEEPEYDGCLPGGTGRFSGTIRGGASIS</sequence>
<feature type="region of interest" description="Disordered" evidence="1">
    <location>
        <begin position="64"/>
        <end position="92"/>
    </location>
</feature>
<gene>
    <name evidence="2" type="ORF">B0A49_00832</name>
</gene>
<reference evidence="2 3" key="1">
    <citation type="submission" date="2017-03" db="EMBL/GenBank/DDBJ databases">
        <title>Genomes of endolithic fungi from Antarctica.</title>
        <authorList>
            <person name="Coleine C."/>
            <person name="Masonjones S."/>
            <person name="Stajich J.E."/>
        </authorList>
    </citation>
    <scope>NUCLEOTIDE SEQUENCE [LARGE SCALE GENOMIC DNA]</scope>
    <source>
        <strain evidence="2 3">CCFEE 5187</strain>
    </source>
</reference>
<organism evidence="2 3">
    <name type="scientific">Cryomyces minteri</name>
    <dbReference type="NCBI Taxonomy" id="331657"/>
    <lineage>
        <taxon>Eukaryota</taxon>
        <taxon>Fungi</taxon>
        <taxon>Dikarya</taxon>
        <taxon>Ascomycota</taxon>
        <taxon>Pezizomycotina</taxon>
        <taxon>Dothideomycetes</taxon>
        <taxon>Dothideomycetes incertae sedis</taxon>
        <taxon>Cryomyces</taxon>
    </lineage>
</organism>
<feature type="region of interest" description="Disordered" evidence="1">
    <location>
        <begin position="1"/>
        <end position="41"/>
    </location>
</feature>
<evidence type="ECO:0000256" key="1">
    <source>
        <dbReference type="SAM" id="MobiDB-lite"/>
    </source>
</evidence>
<keyword evidence="3" id="KW-1185">Reference proteome</keyword>
<comment type="caution">
    <text evidence="2">The sequence shown here is derived from an EMBL/GenBank/DDBJ whole genome shotgun (WGS) entry which is preliminary data.</text>
</comment>
<dbReference type="EMBL" id="NAJN01000042">
    <property type="protein sequence ID" value="TKA80881.1"/>
    <property type="molecule type" value="Genomic_DNA"/>
</dbReference>
<dbReference type="AlphaFoldDB" id="A0A4U0XW14"/>
<name>A0A4U0XW14_9PEZI</name>
<evidence type="ECO:0000313" key="3">
    <source>
        <dbReference type="Proteomes" id="UP000308768"/>
    </source>
</evidence>
<dbReference type="OrthoDB" id="4194555at2759"/>
<dbReference type="Proteomes" id="UP000308768">
    <property type="component" value="Unassembled WGS sequence"/>
</dbReference>
<accession>A0A4U0XW14</accession>
<evidence type="ECO:0008006" key="4">
    <source>
        <dbReference type="Google" id="ProtNLM"/>
    </source>
</evidence>
<evidence type="ECO:0000313" key="2">
    <source>
        <dbReference type="EMBL" id="TKA80881.1"/>
    </source>
</evidence>